<dbReference type="PANTHER" id="PTHR22953:SF86">
    <property type="entry name" value="PURPLE ACID PHOSPHATASE 10"/>
    <property type="match status" value="1"/>
</dbReference>
<dbReference type="OrthoDB" id="1094866at2759"/>
<feature type="domain" description="Purple acid phosphatase C-terminal" evidence="2">
    <location>
        <begin position="62"/>
        <end position="122"/>
    </location>
</feature>
<dbReference type="EMBL" id="JAAMPC010000014">
    <property type="protein sequence ID" value="KAG2265506.1"/>
    <property type="molecule type" value="Genomic_DNA"/>
</dbReference>
<keyword evidence="4" id="KW-1185">Reference proteome</keyword>
<dbReference type="GO" id="GO:0003993">
    <property type="term" value="F:acid phosphatase activity"/>
    <property type="evidence" value="ECO:0007669"/>
    <property type="project" value="InterPro"/>
</dbReference>
<reference evidence="3 4" key="1">
    <citation type="submission" date="2020-02" db="EMBL/GenBank/DDBJ databases">
        <authorList>
            <person name="Ma Q."/>
            <person name="Huang Y."/>
            <person name="Song X."/>
            <person name="Pei D."/>
        </authorList>
    </citation>
    <scope>NUCLEOTIDE SEQUENCE [LARGE SCALE GENOMIC DNA]</scope>
    <source>
        <strain evidence="3">Sxm20200214</strain>
        <tissue evidence="3">Leaf</tissue>
    </source>
</reference>
<keyword evidence="1" id="KW-0732">Signal</keyword>
<dbReference type="InterPro" id="IPR029052">
    <property type="entry name" value="Metallo-depent_PP-like"/>
</dbReference>
<gene>
    <name evidence="3" type="ORF">Bca52824_072585</name>
</gene>
<comment type="caution">
    <text evidence="3">The sequence shown here is derived from an EMBL/GenBank/DDBJ whole genome shotgun (WGS) entry which is preliminary data.</text>
</comment>
<evidence type="ECO:0000259" key="2">
    <source>
        <dbReference type="Pfam" id="PF14008"/>
    </source>
</evidence>
<dbReference type="AlphaFoldDB" id="A0A8X7U725"/>
<dbReference type="Pfam" id="PF14008">
    <property type="entry name" value="Metallophos_C"/>
    <property type="match status" value="1"/>
</dbReference>
<dbReference type="InterPro" id="IPR039331">
    <property type="entry name" value="PAPs-like"/>
</dbReference>
<dbReference type="Gene3D" id="3.60.21.10">
    <property type="match status" value="1"/>
</dbReference>
<dbReference type="Proteomes" id="UP000886595">
    <property type="component" value="Unassembled WGS sequence"/>
</dbReference>
<dbReference type="SUPFAM" id="SSF56300">
    <property type="entry name" value="Metallo-dependent phosphatases"/>
    <property type="match status" value="1"/>
</dbReference>
<evidence type="ECO:0000313" key="4">
    <source>
        <dbReference type="Proteomes" id="UP000886595"/>
    </source>
</evidence>
<dbReference type="InterPro" id="IPR025733">
    <property type="entry name" value="PAPs_C"/>
</dbReference>
<proteinExistence type="predicted"/>
<organism evidence="3 4">
    <name type="scientific">Brassica carinata</name>
    <name type="common">Ethiopian mustard</name>
    <name type="synonym">Abyssinian cabbage</name>
    <dbReference type="NCBI Taxonomy" id="52824"/>
    <lineage>
        <taxon>Eukaryota</taxon>
        <taxon>Viridiplantae</taxon>
        <taxon>Streptophyta</taxon>
        <taxon>Embryophyta</taxon>
        <taxon>Tracheophyta</taxon>
        <taxon>Spermatophyta</taxon>
        <taxon>Magnoliopsida</taxon>
        <taxon>eudicotyledons</taxon>
        <taxon>Gunneridae</taxon>
        <taxon>Pentapetalae</taxon>
        <taxon>rosids</taxon>
        <taxon>malvids</taxon>
        <taxon>Brassicales</taxon>
        <taxon>Brassicaceae</taxon>
        <taxon>Brassiceae</taxon>
        <taxon>Brassica</taxon>
    </lineage>
</organism>
<name>A0A8X7U725_BRACI</name>
<evidence type="ECO:0000256" key="1">
    <source>
        <dbReference type="ARBA" id="ARBA00022729"/>
    </source>
</evidence>
<sequence>MLNTRRNTRGSKRNSQSYDYHYMEGETMRVMYELWFVKNKVDIVFQVTSTPTKDHPVRDQSAPVYITIGDGGNIEGLATKMTEPQPKYSAFREASFGHTILSIKNRTHTHYGWHRNQDSYTVEADTMWFYNRFWHPINDSPSFHS</sequence>
<protein>
    <recommendedName>
        <fullName evidence="2">Purple acid phosphatase C-terminal domain-containing protein</fullName>
    </recommendedName>
</protein>
<dbReference type="PANTHER" id="PTHR22953">
    <property type="entry name" value="ACID PHOSPHATASE RELATED"/>
    <property type="match status" value="1"/>
</dbReference>
<accession>A0A8X7U725</accession>
<evidence type="ECO:0000313" key="3">
    <source>
        <dbReference type="EMBL" id="KAG2265506.1"/>
    </source>
</evidence>